<proteinExistence type="predicted"/>
<evidence type="ECO:0000313" key="2">
    <source>
        <dbReference type="EMBL" id="AFU57495.1"/>
    </source>
</evidence>
<dbReference type="BioCyc" id="CNIT1237085:G1324-550-MONOMER"/>
<name>K0ICV4_NITGG</name>
<keyword evidence="1" id="KW-0812">Transmembrane</keyword>
<dbReference type="HOGENOM" id="CLU_1745601_0_0_2"/>
<dbReference type="EMBL" id="CP002408">
    <property type="protein sequence ID" value="AFU57495.1"/>
    <property type="molecule type" value="Genomic_DNA"/>
</dbReference>
<dbReference type="KEGG" id="nga:Ngar_c05520"/>
<accession>K0ICV4</accession>
<reference evidence="2 3" key="1">
    <citation type="journal article" date="2012" name="Environ. Microbiol.">
        <title>The genome of the ammonia-oxidizing Candidatus Nitrososphaera gargensis: insights into metabolic versatility and environmental adaptations.</title>
        <authorList>
            <person name="Spang A."/>
            <person name="Poehlein A."/>
            <person name="Offre P."/>
            <person name="Zumbragel S."/>
            <person name="Haider S."/>
            <person name="Rychlik N."/>
            <person name="Nowka B."/>
            <person name="Schmeisser C."/>
            <person name="Lebedeva E.V."/>
            <person name="Rattei T."/>
            <person name="Bohm C."/>
            <person name="Schmid M."/>
            <person name="Galushko A."/>
            <person name="Hatzenpichler R."/>
            <person name="Weinmaier T."/>
            <person name="Daniel R."/>
            <person name="Schleper C."/>
            <person name="Spieck E."/>
            <person name="Streit W."/>
            <person name="Wagner M."/>
        </authorList>
    </citation>
    <scope>NUCLEOTIDE SEQUENCE [LARGE SCALE GENOMIC DNA]</scope>
    <source>
        <strain evidence="3">Ga9.2</strain>
    </source>
</reference>
<gene>
    <name evidence="2" type="ordered locus">Ngar_c05520</name>
</gene>
<keyword evidence="1" id="KW-0472">Membrane</keyword>
<protein>
    <submittedName>
        <fullName evidence="2">Uncharacterized protein</fullName>
    </submittedName>
</protein>
<evidence type="ECO:0000256" key="1">
    <source>
        <dbReference type="SAM" id="Phobius"/>
    </source>
</evidence>
<dbReference type="Proteomes" id="UP000008037">
    <property type="component" value="Chromosome"/>
</dbReference>
<dbReference type="STRING" id="1237085.Ngar_c05520"/>
<keyword evidence="3" id="KW-1185">Reference proteome</keyword>
<dbReference type="InParanoid" id="K0ICV4"/>
<organism evidence="2 3">
    <name type="scientific">Nitrososphaera gargensis (strain Ga9.2)</name>
    <dbReference type="NCBI Taxonomy" id="1237085"/>
    <lineage>
        <taxon>Archaea</taxon>
        <taxon>Nitrososphaerota</taxon>
        <taxon>Nitrososphaeria</taxon>
        <taxon>Nitrososphaerales</taxon>
        <taxon>Nitrososphaeraceae</taxon>
        <taxon>Nitrososphaera</taxon>
    </lineage>
</organism>
<keyword evidence="1" id="KW-1133">Transmembrane helix</keyword>
<feature type="transmembrane region" description="Helical" evidence="1">
    <location>
        <begin position="24"/>
        <end position="47"/>
    </location>
</feature>
<evidence type="ECO:0000313" key="3">
    <source>
        <dbReference type="Proteomes" id="UP000008037"/>
    </source>
</evidence>
<sequence length="149" mass="16492">MWNYQKPVHNMERGRSSLLIKRQLAIIGSIAAVAAVALFMTIFSFGADDSFSITEIPFFFMNGQEITVRGTFEECAPTKMLLICYPGFRSDDGNYFVLTDHDTKDLRSLIKQGHFQVTGKFSPEIPEEFAAADVAGVISVSSITPIDSV</sequence>
<dbReference type="AlphaFoldDB" id="K0ICV4"/>